<accession>A0A0G9MNE6</accession>
<keyword evidence="1" id="KW-0472">Membrane</keyword>
<feature type="transmembrane region" description="Helical" evidence="1">
    <location>
        <begin position="12"/>
        <end position="32"/>
    </location>
</feature>
<reference evidence="2 3" key="1">
    <citation type="submission" date="2015-04" db="EMBL/GenBank/DDBJ databases">
        <title>The draft genome sequence of Erythrobacr gangjinensis K7-2.</title>
        <authorList>
            <person name="Zhuang L."/>
            <person name="Liu Y."/>
            <person name="Shao Z."/>
        </authorList>
    </citation>
    <scope>NUCLEOTIDE SEQUENCE [LARGE SCALE GENOMIC DNA]</scope>
    <source>
        <strain evidence="2 3">K7-2</strain>
    </source>
</reference>
<keyword evidence="1" id="KW-0812">Transmembrane</keyword>
<dbReference type="PANTHER" id="PTHR47755:SF1">
    <property type="entry name" value="CELL DIVISION PROTEIN FTSX"/>
    <property type="match status" value="1"/>
</dbReference>
<dbReference type="GO" id="GO:0051301">
    <property type="term" value="P:cell division"/>
    <property type="evidence" value="ECO:0007669"/>
    <property type="project" value="UniProtKB-KW"/>
</dbReference>
<dbReference type="AlphaFoldDB" id="A0A0G9MNE6"/>
<organism evidence="2 3">
    <name type="scientific">Aurantiacibacter gangjinensis</name>
    <dbReference type="NCBI Taxonomy" id="502682"/>
    <lineage>
        <taxon>Bacteria</taxon>
        <taxon>Pseudomonadati</taxon>
        <taxon>Pseudomonadota</taxon>
        <taxon>Alphaproteobacteria</taxon>
        <taxon>Sphingomonadales</taxon>
        <taxon>Erythrobacteraceae</taxon>
        <taxon>Aurantiacibacter</taxon>
    </lineage>
</organism>
<name>A0A0G9MNE6_9SPHN</name>
<feature type="transmembrane region" description="Helical" evidence="1">
    <location>
        <begin position="216"/>
        <end position="236"/>
    </location>
</feature>
<keyword evidence="3" id="KW-1185">Reference proteome</keyword>
<dbReference type="PANTHER" id="PTHR47755">
    <property type="entry name" value="CELL DIVISION PROTEIN FTSX"/>
    <property type="match status" value="1"/>
</dbReference>
<dbReference type="GO" id="GO:0032153">
    <property type="term" value="C:cell division site"/>
    <property type="evidence" value="ECO:0007669"/>
    <property type="project" value="TreeGrafter"/>
</dbReference>
<evidence type="ECO:0000313" key="2">
    <source>
        <dbReference type="EMBL" id="KLE32246.1"/>
    </source>
</evidence>
<proteinExistence type="predicted"/>
<dbReference type="GO" id="GO:0016020">
    <property type="term" value="C:membrane"/>
    <property type="evidence" value="ECO:0007669"/>
    <property type="project" value="InterPro"/>
</dbReference>
<sequence length="286" mass="29681">MLPQARIAGPMPWVIAIMIALTVMATALGLSLSNVAGNARAAIAGDITVQIVEGAPAARERQAEAAVRLLQGRDDVAQVVRVPDEELEALISPWLGETSGQEDAVPVPALIDVRLSQDITADRLRALRSELTAVAPSARVDAQAGWLAPVFEAIRTVQYLAIGLVVLLALASVAAIWLAARSALGSNRDTIDVIHHLGGTDSQIARIFQRSIGMDAALGGAAGLALGVGAIFVLAQQFAALGSGLMTGGALTIRDWIAIACVPICGVLLAMLTARITVIGALRRML</sequence>
<dbReference type="PATRIC" id="fig|502682.8.peg.1981"/>
<gene>
    <name evidence="2" type="ORF">AAW01_09695</name>
</gene>
<keyword evidence="1" id="KW-1133">Transmembrane helix</keyword>
<evidence type="ECO:0000256" key="1">
    <source>
        <dbReference type="SAM" id="Phobius"/>
    </source>
</evidence>
<comment type="caution">
    <text evidence="2">The sequence shown here is derived from an EMBL/GenBank/DDBJ whole genome shotgun (WGS) entry which is preliminary data.</text>
</comment>
<dbReference type="OrthoDB" id="8478373at2"/>
<dbReference type="STRING" id="502682.BMF35_a0944"/>
<keyword evidence="2" id="KW-0132">Cell division</keyword>
<dbReference type="InterPro" id="IPR004513">
    <property type="entry name" value="FtsX"/>
</dbReference>
<dbReference type="Proteomes" id="UP000053070">
    <property type="component" value="Unassembled WGS sequence"/>
</dbReference>
<feature type="transmembrane region" description="Helical" evidence="1">
    <location>
        <begin position="159"/>
        <end position="180"/>
    </location>
</feature>
<dbReference type="EMBL" id="LBHC01000002">
    <property type="protein sequence ID" value="KLE32246.1"/>
    <property type="molecule type" value="Genomic_DNA"/>
</dbReference>
<evidence type="ECO:0000313" key="3">
    <source>
        <dbReference type="Proteomes" id="UP000053070"/>
    </source>
</evidence>
<keyword evidence="2" id="KW-0131">Cell cycle</keyword>
<protein>
    <submittedName>
        <fullName evidence="2">Cell division protein</fullName>
    </submittedName>
</protein>
<feature type="transmembrane region" description="Helical" evidence="1">
    <location>
        <begin position="256"/>
        <end position="282"/>
    </location>
</feature>